<proteinExistence type="predicted"/>
<dbReference type="Proteomes" id="UP000521943">
    <property type="component" value="Unassembled WGS sequence"/>
</dbReference>
<evidence type="ECO:0000259" key="2">
    <source>
        <dbReference type="Pfam" id="PF22893"/>
    </source>
</evidence>
<gene>
    <name evidence="3" type="ORF">DFP72DRAFT_209137</name>
</gene>
<comment type="caution">
    <text evidence="3">The sequence shown here is derived from an EMBL/GenBank/DDBJ whole genome shotgun (WGS) entry which is preliminary data.</text>
</comment>
<keyword evidence="4" id="KW-1185">Reference proteome</keyword>
<feature type="compositionally biased region" description="Polar residues" evidence="1">
    <location>
        <begin position="7"/>
        <end position="23"/>
    </location>
</feature>
<dbReference type="OrthoDB" id="3271094at2759"/>
<name>A0A8H6I338_9AGAR</name>
<dbReference type="AlphaFoldDB" id="A0A8H6I338"/>
<sequence length="257" mass="28693">MGDAIPHTSQRPSQSHCKDNNQPSTTFIHQQAVQPPYESPRDRVPQCGRQYGPQILSHSSNFSTGAWTVNNIGRDMVIHANVDYERIQRFFALEIQKIQRGPPAIVGYSMSNAMIITDALGETLTIPWSIVPVYEDLQHLLVNHFKGKLGEQRVLKRRYCIGRAEGIDDELVVKPSDWETIKNEGLALVMSMVIEQVAAKQFREMCPKCGKTERGTYVDGGWRVCLRQGRSIGISPCAKEGSGCTQESKKGCTTTTI</sequence>
<feature type="domain" description="Ubiquitin-like" evidence="2">
    <location>
        <begin position="112"/>
        <end position="195"/>
    </location>
</feature>
<evidence type="ECO:0000256" key="1">
    <source>
        <dbReference type="SAM" id="MobiDB-lite"/>
    </source>
</evidence>
<evidence type="ECO:0000313" key="3">
    <source>
        <dbReference type="EMBL" id="KAF6757930.1"/>
    </source>
</evidence>
<protein>
    <recommendedName>
        <fullName evidence="2">Ubiquitin-like domain-containing protein</fullName>
    </recommendedName>
</protein>
<accession>A0A8H6I338</accession>
<evidence type="ECO:0000313" key="4">
    <source>
        <dbReference type="Proteomes" id="UP000521943"/>
    </source>
</evidence>
<feature type="region of interest" description="Disordered" evidence="1">
    <location>
        <begin position="1"/>
        <end position="23"/>
    </location>
</feature>
<dbReference type="EMBL" id="JACGCI010000020">
    <property type="protein sequence ID" value="KAF6757930.1"/>
    <property type="molecule type" value="Genomic_DNA"/>
</dbReference>
<dbReference type="Pfam" id="PF22893">
    <property type="entry name" value="ULD_2"/>
    <property type="match status" value="1"/>
</dbReference>
<dbReference type="InterPro" id="IPR054464">
    <property type="entry name" value="ULD_fung"/>
</dbReference>
<reference evidence="3 4" key="1">
    <citation type="submission" date="2020-07" db="EMBL/GenBank/DDBJ databases">
        <title>Comparative genomics of pyrophilous fungi reveals a link between fire events and developmental genes.</title>
        <authorList>
            <consortium name="DOE Joint Genome Institute"/>
            <person name="Steindorff A.S."/>
            <person name="Carver A."/>
            <person name="Calhoun S."/>
            <person name="Stillman K."/>
            <person name="Liu H."/>
            <person name="Lipzen A."/>
            <person name="Pangilinan J."/>
            <person name="Labutti K."/>
            <person name="Bruns T.D."/>
            <person name="Grigoriev I.V."/>
        </authorList>
    </citation>
    <scope>NUCLEOTIDE SEQUENCE [LARGE SCALE GENOMIC DNA]</scope>
    <source>
        <strain evidence="3 4">CBS 144469</strain>
    </source>
</reference>
<organism evidence="3 4">
    <name type="scientific">Ephemerocybe angulata</name>
    <dbReference type="NCBI Taxonomy" id="980116"/>
    <lineage>
        <taxon>Eukaryota</taxon>
        <taxon>Fungi</taxon>
        <taxon>Dikarya</taxon>
        <taxon>Basidiomycota</taxon>
        <taxon>Agaricomycotina</taxon>
        <taxon>Agaricomycetes</taxon>
        <taxon>Agaricomycetidae</taxon>
        <taxon>Agaricales</taxon>
        <taxon>Agaricineae</taxon>
        <taxon>Psathyrellaceae</taxon>
        <taxon>Ephemerocybe</taxon>
    </lineage>
</organism>